<evidence type="ECO:0000313" key="4">
    <source>
        <dbReference type="EMBL" id="AFK07577.1"/>
    </source>
</evidence>
<dbReference type="eggNOG" id="COG0526">
    <property type="taxonomic scope" value="Bacteria"/>
</dbReference>
<dbReference type="KEGG" id="mpg:Theba_1931"/>
<accession>I2F6M4</accession>
<reference evidence="4 5" key="1">
    <citation type="journal article" date="2012" name="Genome Biol. Evol.">
        <title>Genome Sequence of the Mesophilic Thermotogales Bacterium Mesotoga prima MesG1.Ag.4.2 Reveals the Largest Thermotogales Genome To Date.</title>
        <authorList>
            <person name="Zhaxybayeva O."/>
            <person name="Swithers K.S."/>
            <person name="Foght J."/>
            <person name="Green A.G."/>
            <person name="Bruce D."/>
            <person name="Detter C."/>
            <person name="Han S."/>
            <person name="Teshima H."/>
            <person name="Han J."/>
            <person name="Woyke T."/>
            <person name="Pitluck S."/>
            <person name="Nolan M."/>
            <person name="Ivanova N."/>
            <person name="Pati A."/>
            <person name="Land M.L."/>
            <person name="Dlutek M."/>
            <person name="Doolittle W.F."/>
            <person name="Noll K.M."/>
            <person name="Nesbo C.L."/>
        </authorList>
    </citation>
    <scope>NUCLEOTIDE SEQUENCE [LARGE SCALE GENOMIC DNA]</scope>
    <source>
        <strain evidence="5">mesG1.Ag.4.2</strain>
    </source>
</reference>
<sequence>MKIEIFGSGCPRCKQTEKIMKMAVEELDSDAIVEKVTDMMVIMEKGIVSTPAVAVDGKIVISGKIPSLDEAKRLIKG</sequence>
<dbReference type="InterPro" id="IPR012336">
    <property type="entry name" value="Thioredoxin-like_fold"/>
</dbReference>
<dbReference type="SUPFAM" id="SSF52833">
    <property type="entry name" value="Thioredoxin-like"/>
    <property type="match status" value="1"/>
</dbReference>
<dbReference type="PANTHER" id="PTHR36450:SF1">
    <property type="entry name" value="THIOREDOXIN"/>
    <property type="match status" value="1"/>
</dbReference>
<protein>
    <submittedName>
        <fullName evidence="4">Small redox-active disulfide protein 2</fullName>
    </submittedName>
</protein>
<dbReference type="PIRSF" id="PIRSF037031">
    <property type="entry name" value="Redox_disulphide_2"/>
    <property type="match status" value="1"/>
</dbReference>
<feature type="active site" description="Nucleophile" evidence="1">
    <location>
        <position position="13"/>
    </location>
</feature>
<dbReference type="EMBL" id="CP003532">
    <property type="protein sequence ID" value="AFK07577.1"/>
    <property type="molecule type" value="Genomic_DNA"/>
</dbReference>
<evidence type="ECO:0000256" key="2">
    <source>
        <dbReference type="PIRSR" id="PIRSR037031-51"/>
    </source>
</evidence>
<evidence type="ECO:0000256" key="1">
    <source>
        <dbReference type="PIRSR" id="PIRSR037031-50"/>
    </source>
</evidence>
<dbReference type="RefSeq" id="WP_014731379.1">
    <property type="nucleotide sequence ID" value="NC_017934.1"/>
</dbReference>
<feature type="disulfide bond" description="Redox-active" evidence="2">
    <location>
        <begin position="10"/>
        <end position="13"/>
    </location>
</feature>
<evidence type="ECO:0000313" key="5">
    <source>
        <dbReference type="Proteomes" id="UP000002881"/>
    </source>
</evidence>
<keyword evidence="2" id="KW-1015">Disulfide bond</keyword>
<dbReference type="HOGENOM" id="CLU_090389_18_2_0"/>
<feature type="active site" description="Nucleophile" evidence="1">
    <location>
        <position position="10"/>
    </location>
</feature>
<proteinExistence type="predicted"/>
<evidence type="ECO:0000259" key="3">
    <source>
        <dbReference type="Pfam" id="PF13192"/>
    </source>
</evidence>
<dbReference type="STRING" id="660470.Theba_1931"/>
<keyword evidence="5" id="KW-1185">Reference proteome</keyword>
<dbReference type="GeneID" id="87107693"/>
<gene>
    <name evidence="4" type="ORF">Theba_1931</name>
</gene>
<name>I2F6M4_9BACT</name>
<dbReference type="InterPro" id="IPR005243">
    <property type="entry name" value="THIRX-like_proc"/>
</dbReference>
<keyword evidence="2" id="KW-0676">Redox-active center</keyword>
<dbReference type="PANTHER" id="PTHR36450">
    <property type="entry name" value="THIOREDOXIN"/>
    <property type="match status" value="1"/>
</dbReference>
<dbReference type="AlphaFoldDB" id="I2F6M4"/>
<dbReference type="InterPro" id="IPR036249">
    <property type="entry name" value="Thioredoxin-like_sf"/>
</dbReference>
<dbReference type="Pfam" id="PF13192">
    <property type="entry name" value="Thioredoxin_3"/>
    <property type="match status" value="1"/>
</dbReference>
<organism evidence="4 5">
    <name type="scientific">Mesotoga prima MesG1.Ag.4.2</name>
    <dbReference type="NCBI Taxonomy" id="660470"/>
    <lineage>
        <taxon>Bacteria</taxon>
        <taxon>Thermotogati</taxon>
        <taxon>Thermotogota</taxon>
        <taxon>Thermotogae</taxon>
        <taxon>Kosmotogales</taxon>
        <taxon>Kosmotogaceae</taxon>
        <taxon>Mesotoga</taxon>
    </lineage>
</organism>
<dbReference type="Gene3D" id="3.40.30.10">
    <property type="entry name" value="Glutaredoxin"/>
    <property type="match status" value="1"/>
</dbReference>
<dbReference type="Proteomes" id="UP000002881">
    <property type="component" value="Chromosome"/>
</dbReference>
<dbReference type="NCBIfam" id="TIGR00412">
    <property type="entry name" value="redox_disulf_2"/>
    <property type="match status" value="1"/>
</dbReference>
<feature type="domain" description="Thioredoxin-like fold" evidence="3">
    <location>
        <begin position="1"/>
        <end position="76"/>
    </location>
</feature>